<gene>
    <name evidence="1" type="ORF">A3J30_03495</name>
</gene>
<evidence type="ECO:0000313" key="1">
    <source>
        <dbReference type="EMBL" id="OHA77403.1"/>
    </source>
</evidence>
<dbReference type="EMBL" id="MHUL01000006">
    <property type="protein sequence ID" value="OHA77403.1"/>
    <property type="molecule type" value="Genomic_DNA"/>
</dbReference>
<dbReference type="Proteomes" id="UP000178222">
    <property type="component" value="Unassembled WGS sequence"/>
</dbReference>
<accession>A0A1G2RX69</accession>
<name>A0A1G2RX69_9BACT</name>
<sequence>MLAMPAFFLYIDTIRIRIQLMEVQMGARHEERSVIVWSNRGMDRPGGKPHVPLASVTICIKCGVVTRVELFTNGEEGAECGKNGEGGEKCS</sequence>
<dbReference type="AlphaFoldDB" id="A0A1G2RX69"/>
<proteinExistence type="predicted"/>
<organism evidence="1 2">
    <name type="scientific">Candidatus Wildermuthbacteria bacterium RIFCSPLOWO2_02_FULL_47_9c</name>
    <dbReference type="NCBI Taxonomy" id="1802466"/>
    <lineage>
        <taxon>Bacteria</taxon>
        <taxon>Candidatus Wildermuthiibacteriota</taxon>
    </lineage>
</organism>
<reference evidence="1 2" key="1">
    <citation type="journal article" date="2016" name="Nat. Commun.">
        <title>Thousands of microbial genomes shed light on interconnected biogeochemical processes in an aquifer system.</title>
        <authorList>
            <person name="Anantharaman K."/>
            <person name="Brown C.T."/>
            <person name="Hug L.A."/>
            <person name="Sharon I."/>
            <person name="Castelle C.J."/>
            <person name="Probst A.J."/>
            <person name="Thomas B.C."/>
            <person name="Singh A."/>
            <person name="Wilkins M.J."/>
            <person name="Karaoz U."/>
            <person name="Brodie E.L."/>
            <person name="Williams K.H."/>
            <person name="Hubbard S.S."/>
            <person name="Banfield J.F."/>
        </authorList>
    </citation>
    <scope>NUCLEOTIDE SEQUENCE [LARGE SCALE GENOMIC DNA]</scope>
</reference>
<comment type="caution">
    <text evidence="1">The sequence shown here is derived from an EMBL/GenBank/DDBJ whole genome shotgun (WGS) entry which is preliminary data.</text>
</comment>
<protein>
    <submittedName>
        <fullName evidence="1">Uncharacterized protein</fullName>
    </submittedName>
</protein>
<evidence type="ECO:0000313" key="2">
    <source>
        <dbReference type="Proteomes" id="UP000178222"/>
    </source>
</evidence>